<sequence length="133" mass="15051">MAEQLSIAYANLRPEYQREIDPREVTSFDKLTELGRQRERIWAMGKRYRPPPSSVGVARASEVDRVRQVPARKPVRIATAHAVEEVAVREERKKEPPRKDSTPRPARPKGVNSKPEEKSAEKKPGAGAEKIES</sequence>
<accession>A0AAD9R9Q1</accession>
<name>A0AAD9R9Q1_9HYME</name>
<feature type="non-terminal residue" evidence="2">
    <location>
        <position position="133"/>
    </location>
</feature>
<dbReference type="EMBL" id="JAIFRP010004418">
    <property type="protein sequence ID" value="KAK2575393.1"/>
    <property type="molecule type" value="Genomic_DNA"/>
</dbReference>
<evidence type="ECO:0000313" key="2">
    <source>
        <dbReference type="EMBL" id="KAK2575393.1"/>
    </source>
</evidence>
<organism evidence="2 3">
    <name type="scientific">Odynerus spinipes</name>
    <dbReference type="NCBI Taxonomy" id="1348599"/>
    <lineage>
        <taxon>Eukaryota</taxon>
        <taxon>Metazoa</taxon>
        <taxon>Ecdysozoa</taxon>
        <taxon>Arthropoda</taxon>
        <taxon>Hexapoda</taxon>
        <taxon>Insecta</taxon>
        <taxon>Pterygota</taxon>
        <taxon>Neoptera</taxon>
        <taxon>Endopterygota</taxon>
        <taxon>Hymenoptera</taxon>
        <taxon>Apocrita</taxon>
        <taxon>Aculeata</taxon>
        <taxon>Vespoidea</taxon>
        <taxon>Vespidae</taxon>
        <taxon>Eumeninae</taxon>
        <taxon>Odynerus</taxon>
    </lineage>
</organism>
<comment type="caution">
    <text evidence="2">The sequence shown here is derived from an EMBL/GenBank/DDBJ whole genome shotgun (WGS) entry which is preliminary data.</text>
</comment>
<feature type="region of interest" description="Disordered" evidence="1">
    <location>
        <begin position="87"/>
        <end position="133"/>
    </location>
</feature>
<gene>
    <name evidence="2" type="ORF">KPH14_000781</name>
</gene>
<protein>
    <submittedName>
        <fullName evidence="2">Uncharacterized protein</fullName>
    </submittedName>
</protein>
<proteinExistence type="predicted"/>
<feature type="compositionally biased region" description="Basic and acidic residues" evidence="1">
    <location>
        <begin position="87"/>
        <end position="102"/>
    </location>
</feature>
<dbReference type="Proteomes" id="UP001258017">
    <property type="component" value="Unassembled WGS sequence"/>
</dbReference>
<feature type="compositionally biased region" description="Basic and acidic residues" evidence="1">
    <location>
        <begin position="114"/>
        <end position="133"/>
    </location>
</feature>
<keyword evidence="3" id="KW-1185">Reference proteome</keyword>
<reference evidence="2" key="1">
    <citation type="submission" date="2021-08" db="EMBL/GenBank/DDBJ databases">
        <authorList>
            <person name="Misof B."/>
            <person name="Oliver O."/>
            <person name="Podsiadlowski L."/>
            <person name="Donath A."/>
            <person name="Peters R."/>
            <person name="Mayer C."/>
            <person name="Rust J."/>
            <person name="Gunkel S."/>
            <person name="Lesny P."/>
            <person name="Martin S."/>
            <person name="Oeyen J.P."/>
            <person name="Petersen M."/>
            <person name="Panagiotis P."/>
            <person name="Wilbrandt J."/>
            <person name="Tanja T."/>
        </authorList>
    </citation>
    <scope>NUCLEOTIDE SEQUENCE</scope>
    <source>
        <strain evidence="2">GBR_01_08_01A</strain>
        <tissue evidence="2">Thorax + abdomen</tissue>
    </source>
</reference>
<reference evidence="2" key="2">
    <citation type="journal article" date="2023" name="Commun. Biol.">
        <title>Intrasexual cuticular hydrocarbon dimorphism in a wasp sheds light on hydrocarbon biosynthesis genes in Hymenoptera.</title>
        <authorList>
            <person name="Moris V.C."/>
            <person name="Podsiadlowski L."/>
            <person name="Martin S."/>
            <person name="Oeyen J.P."/>
            <person name="Donath A."/>
            <person name="Petersen M."/>
            <person name="Wilbrandt J."/>
            <person name="Misof B."/>
            <person name="Liedtke D."/>
            <person name="Thamm M."/>
            <person name="Scheiner R."/>
            <person name="Schmitt T."/>
            <person name="Niehuis O."/>
        </authorList>
    </citation>
    <scope>NUCLEOTIDE SEQUENCE</scope>
    <source>
        <strain evidence="2">GBR_01_08_01A</strain>
    </source>
</reference>
<evidence type="ECO:0000313" key="3">
    <source>
        <dbReference type="Proteomes" id="UP001258017"/>
    </source>
</evidence>
<evidence type="ECO:0000256" key="1">
    <source>
        <dbReference type="SAM" id="MobiDB-lite"/>
    </source>
</evidence>
<dbReference type="AlphaFoldDB" id="A0AAD9R9Q1"/>